<dbReference type="RefSeq" id="WP_379497963.1">
    <property type="nucleotide sequence ID" value="NZ_JBHSAO010000015.1"/>
</dbReference>
<comment type="caution">
    <text evidence="1">The sequence shown here is derived from an EMBL/GenBank/DDBJ whole genome shotgun (WGS) entry which is preliminary data.</text>
</comment>
<dbReference type="Proteomes" id="UP001595772">
    <property type="component" value="Unassembled WGS sequence"/>
</dbReference>
<gene>
    <name evidence="1" type="ORF">ACFOUV_16920</name>
</gene>
<reference evidence="2" key="1">
    <citation type="journal article" date="2019" name="Int. J. Syst. Evol. Microbiol.">
        <title>The Global Catalogue of Microorganisms (GCM) 10K type strain sequencing project: providing services to taxonomists for standard genome sequencing and annotation.</title>
        <authorList>
            <consortium name="The Broad Institute Genomics Platform"/>
            <consortium name="The Broad Institute Genome Sequencing Center for Infectious Disease"/>
            <person name="Wu L."/>
            <person name="Ma J."/>
        </authorList>
    </citation>
    <scope>NUCLEOTIDE SEQUENCE [LARGE SCALE GENOMIC DNA]</scope>
    <source>
        <strain evidence="2">IBRC-M 10703</strain>
    </source>
</reference>
<proteinExistence type="predicted"/>
<evidence type="ECO:0000313" key="1">
    <source>
        <dbReference type="EMBL" id="MFC4025471.1"/>
    </source>
</evidence>
<organism evidence="1 2">
    <name type="scientific">Oceanobacillus longus</name>
    <dbReference type="NCBI Taxonomy" id="930120"/>
    <lineage>
        <taxon>Bacteria</taxon>
        <taxon>Bacillati</taxon>
        <taxon>Bacillota</taxon>
        <taxon>Bacilli</taxon>
        <taxon>Bacillales</taxon>
        <taxon>Bacillaceae</taxon>
        <taxon>Oceanobacillus</taxon>
    </lineage>
</organism>
<name>A0ABV8H5C8_9BACI</name>
<accession>A0ABV8H5C8</accession>
<evidence type="ECO:0000313" key="2">
    <source>
        <dbReference type="Proteomes" id="UP001595772"/>
    </source>
</evidence>
<keyword evidence="2" id="KW-1185">Reference proteome</keyword>
<dbReference type="EMBL" id="JBHSAO010000015">
    <property type="protein sequence ID" value="MFC4025471.1"/>
    <property type="molecule type" value="Genomic_DNA"/>
</dbReference>
<protein>
    <submittedName>
        <fullName evidence="1">Uncharacterized protein</fullName>
    </submittedName>
</protein>
<sequence length="523" mass="61377">MEKPKLVKWNEEKCIKHLKKLYEDYGILNATTIHKYAGGMAKYIEANYGNLSAFCDDNEIVYLFKSGKNNWTEEKAIRVLKEIYEEKGAYSTSELQTVNSGLERFLRTRKDGVRDFCEKNKLSYVLKSPKKNRWTTEKAINIVKKLHKQYKEPVGMKLLSRTNYGGLYQWASKEYGSYKAFILNNGLAEYTSYQNNWNDVKCFRLIKDQFIAKAGKIHPESIKKSFKGAYNYIYNEHGGFENFLNSYDLQDYVDVNNTIYTDEIVKRKIKEAYTLLGDKVYRTWLSENGFGGAGTYLTRLGEGSFIEGARKLGLEDYVISIYTDWTDELVLEKVKEMLEDKGEPIISKDFETNGLTGMRDWIVKKHGGLKEFFLKYGIESQYANMKYVGKELWSYGLQFEELAKEAIELFFENVAYNKWVGNVRPDFILNEGIWIDTKLSSFAYFTDETVKKYTVKEECKELWLLYLRGHKFNHGNPQVKLISIKEWYEDLIRMGRRDLVDKFDGLREKVYEKERIDGKRVHK</sequence>